<keyword evidence="2" id="KW-1133">Transmembrane helix</keyword>
<keyword evidence="4" id="KW-1185">Reference proteome</keyword>
<feature type="transmembrane region" description="Helical" evidence="2">
    <location>
        <begin position="20"/>
        <end position="40"/>
    </location>
</feature>
<dbReference type="Proteomes" id="UP000039324">
    <property type="component" value="Unassembled WGS sequence"/>
</dbReference>
<dbReference type="EMBL" id="CDSF01000001">
    <property type="protein sequence ID" value="CEO94691.1"/>
    <property type="molecule type" value="Genomic_DNA"/>
</dbReference>
<reference evidence="3 4" key="1">
    <citation type="submission" date="2015-02" db="EMBL/GenBank/DDBJ databases">
        <authorList>
            <person name="Chooi Y.-H."/>
        </authorList>
    </citation>
    <scope>NUCLEOTIDE SEQUENCE [LARGE SCALE GENOMIC DNA]</scope>
    <source>
        <strain evidence="3">E3</strain>
    </source>
</reference>
<name>A0A0G4IHI8_PLABS</name>
<feature type="compositionally biased region" description="Polar residues" evidence="1">
    <location>
        <begin position="156"/>
        <end position="165"/>
    </location>
</feature>
<protein>
    <submittedName>
        <fullName evidence="3">Uncharacterized protein</fullName>
    </submittedName>
</protein>
<dbReference type="AlphaFoldDB" id="A0A0G4IHI8"/>
<proteinExistence type="predicted"/>
<gene>
    <name evidence="3" type="ORF">PBRA_000477</name>
</gene>
<feature type="region of interest" description="Disordered" evidence="1">
    <location>
        <begin position="146"/>
        <end position="165"/>
    </location>
</feature>
<sequence length="165" mass="17232">MPGVPLVKKAVISCNAAASITASFCDAVVVFFAAACFWPFGCSVRGALRRFAVDPNDTSLPSDTAAFAIVVEDVPSSGACCRACSFCARGGKSGLAVGGVLDRFPMGQVAVWPSCAISIPSSDHSEIAPASDAMIKACRMRHDTGRGHRLPLANGSERSNQQHMR</sequence>
<evidence type="ECO:0000256" key="1">
    <source>
        <dbReference type="SAM" id="MobiDB-lite"/>
    </source>
</evidence>
<keyword evidence="2" id="KW-0812">Transmembrane</keyword>
<organism evidence="3 4">
    <name type="scientific">Plasmodiophora brassicae</name>
    <name type="common">Clubroot disease agent</name>
    <dbReference type="NCBI Taxonomy" id="37360"/>
    <lineage>
        <taxon>Eukaryota</taxon>
        <taxon>Sar</taxon>
        <taxon>Rhizaria</taxon>
        <taxon>Endomyxa</taxon>
        <taxon>Phytomyxea</taxon>
        <taxon>Plasmodiophorida</taxon>
        <taxon>Plasmodiophoridae</taxon>
        <taxon>Plasmodiophora</taxon>
    </lineage>
</organism>
<keyword evidence="2" id="KW-0472">Membrane</keyword>
<evidence type="ECO:0000313" key="3">
    <source>
        <dbReference type="EMBL" id="CEO94691.1"/>
    </source>
</evidence>
<evidence type="ECO:0000313" key="4">
    <source>
        <dbReference type="Proteomes" id="UP000039324"/>
    </source>
</evidence>
<evidence type="ECO:0000256" key="2">
    <source>
        <dbReference type="SAM" id="Phobius"/>
    </source>
</evidence>
<accession>A0A0G4IHI8</accession>